<protein>
    <submittedName>
        <fullName evidence="2">DUF2125 domain-containing protein</fullName>
    </submittedName>
</protein>
<dbReference type="Pfam" id="PF09898">
    <property type="entry name" value="DUF2125"/>
    <property type="match status" value="1"/>
</dbReference>
<evidence type="ECO:0000313" key="3">
    <source>
        <dbReference type="Proteomes" id="UP001191082"/>
    </source>
</evidence>
<evidence type="ECO:0000256" key="1">
    <source>
        <dbReference type="SAM" id="SignalP"/>
    </source>
</evidence>
<feature type="chain" id="PRO_5046171253" evidence="1">
    <location>
        <begin position="36"/>
        <end position="524"/>
    </location>
</feature>
<dbReference type="InterPro" id="IPR018666">
    <property type="entry name" value="DUF2125"/>
</dbReference>
<comment type="caution">
    <text evidence="2">The sequence shown here is derived from an EMBL/GenBank/DDBJ whole genome shotgun (WGS) entry which is preliminary data.</text>
</comment>
<keyword evidence="3" id="KW-1185">Reference proteome</keyword>
<evidence type="ECO:0000313" key="2">
    <source>
        <dbReference type="EMBL" id="TMV10492.1"/>
    </source>
</evidence>
<accession>A0ABY2X5R9</accession>
<reference evidence="2 3" key="1">
    <citation type="submission" date="2019-05" db="EMBL/GenBank/DDBJ databases">
        <title>Marivita sp. nov. isolated from sea sediment.</title>
        <authorList>
            <person name="Kim W."/>
        </authorList>
    </citation>
    <scope>NUCLEOTIDE SEQUENCE [LARGE SCALE GENOMIC DNA]</scope>
    <source>
        <strain evidence="2 3">CAU 1492</strain>
    </source>
</reference>
<feature type="signal peptide" evidence="1">
    <location>
        <begin position="1"/>
        <end position="35"/>
    </location>
</feature>
<proteinExistence type="predicted"/>
<keyword evidence="1" id="KW-0732">Signal</keyword>
<dbReference type="EMBL" id="VCPC01000004">
    <property type="protein sequence ID" value="TMV10492.1"/>
    <property type="molecule type" value="Genomic_DNA"/>
</dbReference>
<organism evidence="2 3">
    <name type="scientific">Arenibacterium halophilum</name>
    <dbReference type="NCBI Taxonomy" id="2583821"/>
    <lineage>
        <taxon>Bacteria</taxon>
        <taxon>Pseudomonadati</taxon>
        <taxon>Pseudomonadota</taxon>
        <taxon>Alphaproteobacteria</taxon>
        <taxon>Rhodobacterales</taxon>
        <taxon>Paracoccaceae</taxon>
        <taxon>Arenibacterium</taxon>
    </lineage>
</organism>
<gene>
    <name evidence="2" type="ORF">FGK64_17060</name>
</gene>
<dbReference type="Proteomes" id="UP001191082">
    <property type="component" value="Unassembled WGS sequence"/>
</dbReference>
<sequence length="524" mass="56147">MTTLYPTRRFAFMRVSTRYFSSTALVLALASPAYADITADDAWMALRANMDAIGGELNVTKAQNGDSLTITDTTWAFDLPFDGGRIEIDMADTTFTENGDGTVTLSYPNPATYAVRVSPTDEEPFSATMDIAFENSAMSASGTPQDVTFDFAMDRMTMALTQIDFEDKEDAEIDMTGTLDAYKGQMRVEIGSQVHTSVWGETGPQDVKFTMNNTGGETPGSMEQSSGHESSRTEMTMVLPKGGMAFTNLAASLEQGMTLDIKATLTGYFNNQTMQANGQVVSQQDQRSDTYDIQVGLGRDGIKMVGDATGIDGTVTIPQVFPLPITYAAESAGGELSAPVSAGEAIQDASVVMNLTGVTLAETLWSMVDPNQALPRDPMTISLDLDAKVRNLIDWFNFTEVAKLDEADTPPAELHGLTLNGLKIDMVGATLTGEGQMAFDNSDMETFGGFPAPSGTVDLALQGGNALMDKLVEMGLLPEQQAMSARMMIGMFAKPDPEAGDDALQSTLEITPNGEVLANGMRIR</sequence>
<name>A0ABY2X5R9_9RHOB</name>